<dbReference type="Pfam" id="PF07690">
    <property type="entry name" value="MFS_1"/>
    <property type="match status" value="1"/>
</dbReference>
<feature type="transmembrane region" description="Helical" evidence="6">
    <location>
        <begin position="410"/>
        <end position="429"/>
    </location>
</feature>
<dbReference type="InterPro" id="IPR036259">
    <property type="entry name" value="MFS_trans_sf"/>
</dbReference>
<keyword evidence="8" id="KW-1185">Reference proteome</keyword>
<dbReference type="Gene3D" id="1.20.1250.20">
    <property type="entry name" value="MFS general substrate transporter like domains"/>
    <property type="match status" value="1"/>
</dbReference>
<keyword evidence="3 6" id="KW-0812">Transmembrane</keyword>
<evidence type="ECO:0000256" key="1">
    <source>
        <dbReference type="ARBA" id="ARBA00004141"/>
    </source>
</evidence>
<sequence>MNQSSNIFKSWVPKWLIRVIIFLVILPAASMLAGYIGGITSAASYYGLDPTDIQFSMVLYYVGIASFFPLERRFFSYFASKTYFLMSVLLFTGINLLLYSTQNALLFFVLRFLGGAITVAIIGVTLNLLFSQFHSERSRVLGYAVFYGTLLISNAFTYLFDAYIFQNYNFNVLYLAIIYVQIPGALLLFLCLKTNIRLHTKRFPLLNLDWKSFLIYSSLLSLIAYVILYGQYYNWFESIRIWICIGTIMLLFATFILMQKKKKRPFIDLSIYEFRNFRIGGLLLVLYYICKGDLSVANSFLFNQMGLDTFHYAYVMFFNALGILVGIAITARFLLRKRNMRLIWLTGFAFLLLYHIQMFFVFGSQANEESILLPLFFQGMGNGILMLSIVMFTISSVPESKSFSASLSGVSFRFFAFTVSLALISFMNLRQASVHYHALGNTVTSLNFESNKRLQLYENLALAKGASAMKAKVMAKGLLGKAIANHTNMLFARDYYYFMGIVIFFIMLGIALIPHLHFRFRKIGARLIPI</sequence>
<feature type="transmembrane region" description="Helical" evidence="6">
    <location>
        <begin position="140"/>
        <end position="160"/>
    </location>
</feature>
<feature type="transmembrane region" description="Helical" evidence="6">
    <location>
        <begin position="239"/>
        <end position="258"/>
    </location>
</feature>
<evidence type="ECO:0000256" key="5">
    <source>
        <dbReference type="ARBA" id="ARBA00023136"/>
    </source>
</evidence>
<organism evidence="7 8">
    <name type="scientific">Flavobacterium frigoris</name>
    <dbReference type="NCBI Taxonomy" id="229204"/>
    <lineage>
        <taxon>Bacteria</taxon>
        <taxon>Pseudomonadati</taxon>
        <taxon>Bacteroidota</taxon>
        <taxon>Flavobacteriia</taxon>
        <taxon>Flavobacteriales</taxon>
        <taxon>Flavobacteriaceae</taxon>
        <taxon>Flavobacterium</taxon>
    </lineage>
</organism>
<accession>A0A1H9JYA1</accession>
<feature type="transmembrane region" description="Helical" evidence="6">
    <location>
        <begin position="53"/>
        <end position="70"/>
    </location>
</feature>
<keyword evidence="4 6" id="KW-1133">Transmembrane helix</keyword>
<feature type="transmembrane region" description="Helical" evidence="6">
    <location>
        <begin position="279"/>
        <end position="300"/>
    </location>
</feature>
<protein>
    <submittedName>
        <fullName evidence="7">Major Facilitator Superfamily protein</fullName>
    </submittedName>
</protein>
<evidence type="ECO:0000256" key="6">
    <source>
        <dbReference type="SAM" id="Phobius"/>
    </source>
</evidence>
<dbReference type="OrthoDB" id="622032at2"/>
<dbReference type="PANTHER" id="PTHR42718:SF9">
    <property type="entry name" value="MAJOR FACILITATOR SUPERFAMILY MULTIDRUG TRANSPORTER MFSC"/>
    <property type="match status" value="1"/>
</dbReference>
<evidence type="ECO:0000313" key="7">
    <source>
        <dbReference type="EMBL" id="SEQ91787.1"/>
    </source>
</evidence>
<evidence type="ECO:0000256" key="3">
    <source>
        <dbReference type="ARBA" id="ARBA00022692"/>
    </source>
</evidence>
<name>A0A1H9JYA1_FLAFI</name>
<evidence type="ECO:0000256" key="2">
    <source>
        <dbReference type="ARBA" id="ARBA00022448"/>
    </source>
</evidence>
<feature type="transmembrane region" description="Helical" evidence="6">
    <location>
        <begin position="342"/>
        <end position="363"/>
    </location>
</feature>
<dbReference type="Proteomes" id="UP000183658">
    <property type="component" value="Unassembled WGS sequence"/>
</dbReference>
<proteinExistence type="predicted"/>
<feature type="transmembrane region" description="Helical" evidence="6">
    <location>
        <begin position="105"/>
        <end position="128"/>
    </location>
</feature>
<dbReference type="InterPro" id="IPR011701">
    <property type="entry name" value="MFS"/>
</dbReference>
<feature type="transmembrane region" description="Helical" evidence="6">
    <location>
        <begin position="312"/>
        <end position="335"/>
    </location>
</feature>
<feature type="transmembrane region" description="Helical" evidence="6">
    <location>
        <begin position="495"/>
        <end position="516"/>
    </location>
</feature>
<dbReference type="GO" id="GO:0022857">
    <property type="term" value="F:transmembrane transporter activity"/>
    <property type="evidence" value="ECO:0007669"/>
    <property type="project" value="InterPro"/>
</dbReference>
<dbReference type="AlphaFoldDB" id="A0A1H9JYA1"/>
<feature type="transmembrane region" description="Helical" evidence="6">
    <location>
        <begin position="20"/>
        <end position="47"/>
    </location>
</feature>
<evidence type="ECO:0000313" key="8">
    <source>
        <dbReference type="Proteomes" id="UP000183658"/>
    </source>
</evidence>
<dbReference type="GO" id="GO:0016020">
    <property type="term" value="C:membrane"/>
    <property type="evidence" value="ECO:0007669"/>
    <property type="project" value="UniProtKB-SubCell"/>
</dbReference>
<feature type="transmembrane region" description="Helical" evidence="6">
    <location>
        <begin position="375"/>
        <end position="398"/>
    </location>
</feature>
<gene>
    <name evidence="7" type="ORF">SAMN05444355_105102</name>
</gene>
<feature type="transmembrane region" description="Helical" evidence="6">
    <location>
        <begin position="82"/>
        <end position="99"/>
    </location>
</feature>
<reference evidence="8" key="1">
    <citation type="submission" date="2016-10" db="EMBL/GenBank/DDBJ databases">
        <authorList>
            <person name="Varghese N."/>
            <person name="Submissions S."/>
        </authorList>
    </citation>
    <scope>NUCLEOTIDE SEQUENCE [LARGE SCALE GENOMIC DNA]</scope>
    <source>
        <strain evidence="8">DSM 15719</strain>
    </source>
</reference>
<dbReference type="EMBL" id="FOFZ01000005">
    <property type="protein sequence ID" value="SEQ91787.1"/>
    <property type="molecule type" value="Genomic_DNA"/>
</dbReference>
<keyword evidence="5 6" id="KW-0472">Membrane</keyword>
<dbReference type="PANTHER" id="PTHR42718">
    <property type="entry name" value="MAJOR FACILITATOR SUPERFAMILY MULTIDRUG TRANSPORTER MFSC"/>
    <property type="match status" value="1"/>
</dbReference>
<comment type="subcellular location">
    <subcellularLocation>
        <location evidence="1">Membrane</location>
        <topology evidence="1">Multi-pass membrane protein</topology>
    </subcellularLocation>
</comment>
<feature type="transmembrane region" description="Helical" evidence="6">
    <location>
        <begin position="172"/>
        <end position="192"/>
    </location>
</feature>
<dbReference type="SUPFAM" id="SSF103473">
    <property type="entry name" value="MFS general substrate transporter"/>
    <property type="match status" value="1"/>
</dbReference>
<keyword evidence="2" id="KW-0813">Transport</keyword>
<evidence type="ECO:0000256" key="4">
    <source>
        <dbReference type="ARBA" id="ARBA00022989"/>
    </source>
</evidence>
<feature type="transmembrane region" description="Helical" evidence="6">
    <location>
        <begin position="213"/>
        <end position="233"/>
    </location>
</feature>
<dbReference type="RefSeq" id="WP_074723118.1">
    <property type="nucleotide sequence ID" value="NZ_CBCRVS010000004.1"/>
</dbReference>